<protein>
    <submittedName>
        <fullName evidence="9">Neurolysin, putative</fullName>
    </submittedName>
</protein>
<organism evidence="9 10">
    <name type="scientific">Tolypocladium paradoxum</name>
    <dbReference type="NCBI Taxonomy" id="94208"/>
    <lineage>
        <taxon>Eukaryota</taxon>
        <taxon>Fungi</taxon>
        <taxon>Dikarya</taxon>
        <taxon>Ascomycota</taxon>
        <taxon>Pezizomycotina</taxon>
        <taxon>Sordariomycetes</taxon>
        <taxon>Hypocreomycetidae</taxon>
        <taxon>Hypocreales</taxon>
        <taxon>Ophiocordycipitaceae</taxon>
        <taxon>Tolypocladium</taxon>
    </lineage>
</organism>
<keyword evidence="5 7" id="KW-0862">Zinc</keyword>
<sequence>MGPFVRPPAPNFNITASDLAEQGFLTVQRLQNALSAIVDNVALEDASFDNTVRQLAQAENELNFDAQYMSLLRSVAPLSKIRQAASDAGKEIIRGYLAMLQHERLFALVDAVHDRAHKEDLDYESNGFSTKSIPPFMANVGSEPGSVWKSEQALAGLSRGKLESLDQDSDGNRRINLTRPDVTAVLRQCHVDETRREVFLRSQAIFPDNVPIFQEAMVLRDKAARLLGHPSFSAQRLKDKMAKSPETVDKFLAELNGRLQPLICAEIRHLRRLKDAREDSSFYLWDFEYYHQKILKGRRVDHEVVSEYFPADHAIQQMNIFQHLFDLSIEEVKDRADDQVWHPDVKMFAEYMTYLGRRGMPCSAGIARSVRDFVETPSQLLEYWCWNPETLQQLSCHYSYLSDGHRQARCRLQGQADAKQPSKELPRELIAELIASKHVNQGISTSRLVALGMFDMQVHDPKSSGDLETTSIANTYSSLLRDVTHLAGPKDGASMGHGYATTAHFMWGAEANYYSYLHVLARRESLRQTCGRRASATTAWTRPQRFGIEN</sequence>
<keyword evidence="2 7" id="KW-0645">Protease</keyword>
<dbReference type="PANTHER" id="PTHR11804">
    <property type="entry name" value="PROTEASE M3 THIMET OLIGOPEPTIDASE-RELATED"/>
    <property type="match status" value="1"/>
</dbReference>
<dbReference type="Gene3D" id="1.20.1050.40">
    <property type="entry name" value="Endopeptidase. Chain P, domain 1"/>
    <property type="match status" value="1"/>
</dbReference>
<evidence type="ECO:0000256" key="2">
    <source>
        <dbReference type="ARBA" id="ARBA00022670"/>
    </source>
</evidence>
<dbReference type="Pfam" id="PF01432">
    <property type="entry name" value="Peptidase_M3"/>
    <property type="match status" value="2"/>
</dbReference>
<name>A0A2S4L504_9HYPO</name>
<dbReference type="OrthoDB" id="534666at2759"/>
<dbReference type="SUPFAM" id="SSF55486">
    <property type="entry name" value="Metalloproteases ('zincins'), catalytic domain"/>
    <property type="match status" value="1"/>
</dbReference>
<comment type="caution">
    <text evidence="9">The sequence shown here is derived from an EMBL/GenBank/DDBJ whole genome shotgun (WGS) entry which is preliminary data.</text>
</comment>
<dbReference type="EMBL" id="PKSG01000245">
    <property type="protein sequence ID" value="POR37481.1"/>
    <property type="molecule type" value="Genomic_DNA"/>
</dbReference>
<dbReference type="GO" id="GO:0004222">
    <property type="term" value="F:metalloendopeptidase activity"/>
    <property type="evidence" value="ECO:0007669"/>
    <property type="project" value="InterPro"/>
</dbReference>
<keyword evidence="4 7" id="KW-0378">Hydrolase</keyword>
<reference evidence="9 10" key="1">
    <citation type="submission" date="2018-01" db="EMBL/GenBank/DDBJ databases">
        <title>Harnessing the power of phylogenomics to disentangle the directionality and signatures of interkingdom host jumping in the parasitic fungal genus Tolypocladium.</title>
        <authorList>
            <person name="Quandt C.A."/>
            <person name="Patterson W."/>
            <person name="Spatafora J.W."/>
        </authorList>
    </citation>
    <scope>NUCLEOTIDE SEQUENCE [LARGE SCALE GENOMIC DNA]</scope>
    <source>
        <strain evidence="9 10">NRBC 100945</strain>
    </source>
</reference>
<dbReference type="PANTHER" id="PTHR11804:SF84">
    <property type="entry name" value="SACCHAROLYSIN"/>
    <property type="match status" value="1"/>
</dbReference>
<feature type="domain" description="Peptidase M3A/M3B catalytic" evidence="8">
    <location>
        <begin position="186"/>
        <end position="349"/>
    </location>
</feature>
<proteinExistence type="inferred from homology"/>
<dbReference type="InterPro" id="IPR045090">
    <property type="entry name" value="Pept_M3A_M3B"/>
</dbReference>
<evidence type="ECO:0000259" key="8">
    <source>
        <dbReference type="Pfam" id="PF01432"/>
    </source>
</evidence>
<evidence type="ECO:0000313" key="9">
    <source>
        <dbReference type="EMBL" id="POR37481.1"/>
    </source>
</evidence>
<evidence type="ECO:0000313" key="10">
    <source>
        <dbReference type="Proteomes" id="UP000237481"/>
    </source>
</evidence>
<keyword evidence="3 7" id="KW-0479">Metal-binding</keyword>
<dbReference type="Gene3D" id="3.40.390.10">
    <property type="entry name" value="Collagenase (Catalytic Domain)"/>
    <property type="match status" value="2"/>
</dbReference>
<dbReference type="InterPro" id="IPR024080">
    <property type="entry name" value="Neurolysin/TOP_N"/>
</dbReference>
<accession>A0A2S4L504</accession>
<dbReference type="Gene3D" id="1.10.1370.10">
    <property type="entry name" value="Neurolysin, domain 3"/>
    <property type="match status" value="2"/>
</dbReference>
<evidence type="ECO:0000256" key="1">
    <source>
        <dbReference type="ARBA" id="ARBA00006040"/>
    </source>
</evidence>
<dbReference type="InterPro" id="IPR024079">
    <property type="entry name" value="MetalloPept_cat_dom_sf"/>
</dbReference>
<feature type="domain" description="Peptidase M3A/M3B catalytic" evidence="8">
    <location>
        <begin position="355"/>
        <end position="517"/>
    </location>
</feature>
<dbReference type="AlphaFoldDB" id="A0A2S4L504"/>
<comment type="cofactor">
    <cofactor evidence="7">
        <name>Zn(2+)</name>
        <dbReference type="ChEBI" id="CHEBI:29105"/>
    </cofactor>
    <text evidence="7">Binds 1 zinc ion.</text>
</comment>
<dbReference type="GO" id="GO:0006518">
    <property type="term" value="P:peptide metabolic process"/>
    <property type="evidence" value="ECO:0007669"/>
    <property type="project" value="TreeGrafter"/>
</dbReference>
<evidence type="ECO:0000256" key="5">
    <source>
        <dbReference type="ARBA" id="ARBA00022833"/>
    </source>
</evidence>
<dbReference type="GO" id="GO:0006508">
    <property type="term" value="P:proteolysis"/>
    <property type="evidence" value="ECO:0007669"/>
    <property type="project" value="UniProtKB-KW"/>
</dbReference>
<dbReference type="GO" id="GO:0005758">
    <property type="term" value="C:mitochondrial intermembrane space"/>
    <property type="evidence" value="ECO:0007669"/>
    <property type="project" value="TreeGrafter"/>
</dbReference>
<keyword evidence="10" id="KW-1185">Reference proteome</keyword>
<evidence type="ECO:0000256" key="3">
    <source>
        <dbReference type="ARBA" id="ARBA00022723"/>
    </source>
</evidence>
<evidence type="ECO:0000256" key="6">
    <source>
        <dbReference type="ARBA" id="ARBA00023049"/>
    </source>
</evidence>
<gene>
    <name evidence="9" type="ORF">TPAR_02319</name>
</gene>
<evidence type="ECO:0000256" key="7">
    <source>
        <dbReference type="RuleBase" id="RU003435"/>
    </source>
</evidence>
<comment type="similarity">
    <text evidence="1 7">Belongs to the peptidase M3 family.</text>
</comment>
<keyword evidence="6 7" id="KW-0482">Metalloprotease</keyword>
<dbReference type="InterPro" id="IPR001567">
    <property type="entry name" value="Pept_M3A_M3B_dom"/>
</dbReference>
<dbReference type="GO" id="GO:0046872">
    <property type="term" value="F:metal ion binding"/>
    <property type="evidence" value="ECO:0007669"/>
    <property type="project" value="UniProtKB-UniRule"/>
</dbReference>
<dbReference type="InterPro" id="IPR024077">
    <property type="entry name" value="Neurolysin/TOP_dom2"/>
</dbReference>
<dbReference type="Proteomes" id="UP000237481">
    <property type="component" value="Unassembled WGS sequence"/>
</dbReference>
<evidence type="ECO:0000256" key="4">
    <source>
        <dbReference type="ARBA" id="ARBA00022801"/>
    </source>
</evidence>